<evidence type="ECO:0000256" key="1">
    <source>
        <dbReference type="SAM" id="MobiDB-lite"/>
    </source>
</evidence>
<accession>A0AB34J482</accession>
<gene>
    <name evidence="2" type="ORF">AB1Y20_005052</name>
</gene>
<comment type="caution">
    <text evidence="2">The sequence shown here is derived from an EMBL/GenBank/DDBJ whole genome shotgun (WGS) entry which is preliminary data.</text>
</comment>
<protein>
    <submittedName>
        <fullName evidence="2">Uncharacterized protein</fullName>
    </submittedName>
</protein>
<dbReference type="EMBL" id="JBGBPQ010000013">
    <property type="protein sequence ID" value="KAL1511766.1"/>
    <property type="molecule type" value="Genomic_DNA"/>
</dbReference>
<dbReference type="AlphaFoldDB" id="A0AB34J482"/>
<reference evidence="2 3" key="1">
    <citation type="journal article" date="2024" name="Science">
        <title>Giant polyketide synthase enzymes in the biosynthesis of giant marine polyether toxins.</title>
        <authorList>
            <person name="Fallon T.R."/>
            <person name="Shende V.V."/>
            <person name="Wierzbicki I.H."/>
            <person name="Pendleton A.L."/>
            <person name="Watervoot N.F."/>
            <person name="Auber R.P."/>
            <person name="Gonzalez D.J."/>
            <person name="Wisecaver J.H."/>
            <person name="Moore B.S."/>
        </authorList>
    </citation>
    <scope>NUCLEOTIDE SEQUENCE [LARGE SCALE GENOMIC DNA]</scope>
    <source>
        <strain evidence="2 3">12B1</strain>
    </source>
</reference>
<evidence type="ECO:0000313" key="3">
    <source>
        <dbReference type="Proteomes" id="UP001515480"/>
    </source>
</evidence>
<keyword evidence="3" id="KW-1185">Reference proteome</keyword>
<organism evidence="2 3">
    <name type="scientific">Prymnesium parvum</name>
    <name type="common">Toxic golden alga</name>
    <dbReference type="NCBI Taxonomy" id="97485"/>
    <lineage>
        <taxon>Eukaryota</taxon>
        <taxon>Haptista</taxon>
        <taxon>Haptophyta</taxon>
        <taxon>Prymnesiophyceae</taxon>
        <taxon>Prymnesiales</taxon>
        <taxon>Prymnesiaceae</taxon>
        <taxon>Prymnesium</taxon>
    </lineage>
</organism>
<feature type="region of interest" description="Disordered" evidence="1">
    <location>
        <begin position="58"/>
        <end position="79"/>
    </location>
</feature>
<name>A0AB34J482_PRYPA</name>
<feature type="region of interest" description="Disordered" evidence="1">
    <location>
        <begin position="141"/>
        <end position="169"/>
    </location>
</feature>
<evidence type="ECO:0000313" key="2">
    <source>
        <dbReference type="EMBL" id="KAL1511766.1"/>
    </source>
</evidence>
<sequence>MMALAELDAALRAAMDEDWDHAGRRDGTPPPAAARPPSPPPISSLDDGALHEALRAAMDSDWEGTAPPPGLRGALAPAAADGQPASMGYLSLPAGWSAAALLAGCDAEMAEGFSTAARREEQEEMLLGDLVCVGSPCASASTSVRSRPEVEGAHLPTSVTDPHDSTTFM</sequence>
<proteinExistence type="predicted"/>
<feature type="compositionally biased region" description="Pro residues" evidence="1">
    <location>
        <begin position="28"/>
        <end position="42"/>
    </location>
</feature>
<feature type="compositionally biased region" description="Polar residues" evidence="1">
    <location>
        <begin position="157"/>
        <end position="169"/>
    </location>
</feature>
<feature type="region of interest" description="Disordered" evidence="1">
    <location>
        <begin position="16"/>
        <end position="46"/>
    </location>
</feature>
<dbReference type="Proteomes" id="UP001515480">
    <property type="component" value="Unassembled WGS sequence"/>
</dbReference>